<keyword evidence="4" id="KW-0472">Membrane</keyword>
<dbReference type="GO" id="GO:0006820">
    <property type="term" value="P:monoatomic anion transport"/>
    <property type="evidence" value="ECO:0007669"/>
    <property type="project" value="TreeGrafter"/>
</dbReference>
<evidence type="ECO:0000256" key="2">
    <source>
        <dbReference type="ARBA" id="ARBA00022692"/>
    </source>
</evidence>
<feature type="compositionally biased region" description="Polar residues" evidence="5">
    <location>
        <begin position="302"/>
        <end position="316"/>
    </location>
</feature>
<evidence type="ECO:0000256" key="4">
    <source>
        <dbReference type="ARBA" id="ARBA00023136"/>
    </source>
</evidence>
<dbReference type="InterPro" id="IPR036259">
    <property type="entry name" value="MFS_trans_sf"/>
</dbReference>
<feature type="region of interest" description="Disordered" evidence="5">
    <location>
        <begin position="302"/>
        <end position="334"/>
    </location>
</feature>
<reference evidence="6" key="1">
    <citation type="submission" date="2020-11" db="EMBL/GenBank/DDBJ databases">
        <authorList>
            <person name="Tran Van P."/>
        </authorList>
    </citation>
    <scope>NUCLEOTIDE SEQUENCE</scope>
</reference>
<name>A0A7R9AQI9_TIMSH</name>
<comment type="subcellular location">
    <subcellularLocation>
        <location evidence="1">Membrane</location>
        <topology evidence="1">Multi-pass membrane protein</topology>
    </subcellularLocation>
</comment>
<protein>
    <submittedName>
        <fullName evidence="6">Uncharacterized protein</fullName>
    </submittedName>
</protein>
<keyword evidence="3" id="KW-1133">Transmembrane helix</keyword>
<organism evidence="6">
    <name type="scientific">Timema shepardi</name>
    <name type="common">Walking stick</name>
    <dbReference type="NCBI Taxonomy" id="629360"/>
    <lineage>
        <taxon>Eukaryota</taxon>
        <taxon>Metazoa</taxon>
        <taxon>Ecdysozoa</taxon>
        <taxon>Arthropoda</taxon>
        <taxon>Hexapoda</taxon>
        <taxon>Insecta</taxon>
        <taxon>Pterygota</taxon>
        <taxon>Neoptera</taxon>
        <taxon>Polyneoptera</taxon>
        <taxon>Phasmatodea</taxon>
        <taxon>Timematodea</taxon>
        <taxon>Timematoidea</taxon>
        <taxon>Timematidae</taxon>
        <taxon>Timema</taxon>
    </lineage>
</organism>
<proteinExistence type="predicted"/>
<evidence type="ECO:0000256" key="5">
    <source>
        <dbReference type="SAM" id="MobiDB-lite"/>
    </source>
</evidence>
<accession>A0A7R9AQI9</accession>
<dbReference type="EMBL" id="OC000700">
    <property type="protein sequence ID" value="CAD7258114.1"/>
    <property type="molecule type" value="Genomic_DNA"/>
</dbReference>
<dbReference type="SUPFAM" id="SSF103473">
    <property type="entry name" value="MFS general substrate transporter"/>
    <property type="match status" value="1"/>
</dbReference>
<dbReference type="Gene3D" id="1.20.1250.20">
    <property type="entry name" value="MFS general substrate transporter like domains"/>
    <property type="match status" value="1"/>
</dbReference>
<dbReference type="AlphaFoldDB" id="A0A7R9AQI9"/>
<dbReference type="GO" id="GO:0022857">
    <property type="term" value="F:transmembrane transporter activity"/>
    <property type="evidence" value="ECO:0007669"/>
    <property type="project" value="TreeGrafter"/>
</dbReference>
<evidence type="ECO:0000313" key="6">
    <source>
        <dbReference type="EMBL" id="CAD7258114.1"/>
    </source>
</evidence>
<dbReference type="GO" id="GO:0016020">
    <property type="term" value="C:membrane"/>
    <property type="evidence" value="ECO:0007669"/>
    <property type="project" value="UniProtKB-SubCell"/>
</dbReference>
<evidence type="ECO:0000256" key="1">
    <source>
        <dbReference type="ARBA" id="ARBA00004141"/>
    </source>
</evidence>
<evidence type="ECO:0000256" key="3">
    <source>
        <dbReference type="ARBA" id="ARBA00022989"/>
    </source>
</evidence>
<feature type="compositionally biased region" description="Low complexity" evidence="5">
    <location>
        <begin position="323"/>
        <end position="334"/>
    </location>
</feature>
<gene>
    <name evidence="6" type="ORF">TSIB3V08_LOCUS2356</name>
</gene>
<keyword evidence="2" id="KW-0812">Transmembrane</keyword>
<dbReference type="InterPro" id="IPR050382">
    <property type="entry name" value="MFS_Na/Anion_cotransporter"/>
</dbReference>
<dbReference type="PANTHER" id="PTHR11662:SF399">
    <property type="entry name" value="FI19708P1-RELATED"/>
    <property type="match status" value="1"/>
</dbReference>
<sequence length="454" mass="49197">MISSVDVGILVKQAGSSPHCQQAALMMRVVTLDDEGEYVFVVRSPRGLAEGTITLNVTHASSFSVPAARAYHMSAALSTDVALKALTQTPYPWSVVRSPCSARDRCHSIRLLRPLSPYPCHSGPGKTNIKENSGPDKGWQLLQEFIVDGNGYLYELSLFMIPASVAYLANALVVLSSTAEDGEIEDRISGDEELLYIYSDTTHDKRAVLSRAEMIWPEITFRSCGQRSVEFNTTSALANYATEAAVEFNTTSALANYATEAGKRWFNIPTRYVFCLMASLGNICLFSLKVSLSVAINAMVKSGSSSDDTNNNQTETDVCPGRETSGTNSSTSETGDFDWDSVIQSQVLVGMTYGELAACLIGARLAEIFGPRIICGPGVGIAALLNFLCPVAARWSYVPLIAIRILQGIFGVGWGPAVPPPLPNPHKWFNTSRKCGYATFFLNLKLLVYLDVPG</sequence>
<dbReference type="PANTHER" id="PTHR11662">
    <property type="entry name" value="SOLUTE CARRIER FAMILY 17"/>
    <property type="match status" value="1"/>
</dbReference>